<dbReference type="NCBIfam" id="TIGR00658">
    <property type="entry name" value="orni_carb_tr"/>
    <property type="match status" value="1"/>
</dbReference>
<gene>
    <name evidence="8" type="ORF">A0U89_11740</name>
</gene>
<feature type="binding site" evidence="7">
    <location>
        <position position="94"/>
    </location>
    <ligand>
        <name>carbamoyl phosphate</name>
        <dbReference type="ChEBI" id="CHEBI:58228"/>
    </ligand>
</feature>
<dbReference type="InterPro" id="IPR006132">
    <property type="entry name" value="Asp/Orn_carbamoyltranf_P-bd"/>
</dbReference>
<dbReference type="AlphaFoldDB" id="A0A1D8UVS9"/>
<comment type="pathway">
    <text evidence="2">Amino-acid biosynthesis; L-arginine biosynthesis; L-arginine from L-ornithine and carbamoyl phosphate: step 1/3.</text>
</comment>
<keyword evidence="9" id="KW-1185">Reference proteome</keyword>
<evidence type="ECO:0000256" key="1">
    <source>
        <dbReference type="ARBA" id="ARBA00003822"/>
    </source>
</evidence>
<dbReference type="Pfam" id="PF00185">
    <property type="entry name" value="OTCace"/>
    <property type="match status" value="1"/>
</dbReference>
<dbReference type="SUPFAM" id="SSF53671">
    <property type="entry name" value="Aspartate/ornithine carbamoyltransferase"/>
    <property type="match status" value="1"/>
</dbReference>
<proteinExistence type="inferred from homology"/>
<feature type="binding site" evidence="7">
    <location>
        <position position="303"/>
    </location>
    <ligand>
        <name>carbamoyl phosphate</name>
        <dbReference type="ChEBI" id="CHEBI:58228"/>
    </ligand>
</feature>
<comment type="catalytic activity">
    <reaction evidence="6 7">
        <text>carbamoyl phosphate + L-ornithine = L-citrulline + phosphate + H(+)</text>
        <dbReference type="Rhea" id="RHEA:19513"/>
        <dbReference type="ChEBI" id="CHEBI:15378"/>
        <dbReference type="ChEBI" id="CHEBI:43474"/>
        <dbReference type="ChEBI" id="CHEBI:46911"/>
        <dbReference type="ChEBI" id="CHEBI:57743"/>
        <dbReference type="ChEBI" id="CHEBI:58228"/>
        <dbReference type="EC" id="2.1.3.3"/>
    </reaction>
</comment>
<dbReference type="InterPro" id="IPR002292">
    <property type="entry name" value="Orn/put_carbamltrans"/>
</dbReference>
<feature type="binding site" evidence="7">
    <location>
        <position position="118"/>
    </location>
    <ligand>
        <name>carbamoyl phosphate</name>
        <dbReference type="ChEBI" id="CHEBI:58228"/>
    </ligand>
</feature>
<keyword evidence="5 7" id="KW-0808">Transferase</keyword>
<dbReference type="PANTHER" id="PTHR45753">
    <property type="entry name" value="ORNITHINE CARBAMOYLTRANSFERASE, MITOCHONDRIAL"/>
    <property type="match status" value="1"/>
</dbReference>
<comment type="subcellular location">
    <subcellularLocation>
        <location evidence="7">Cytoplasm</location>
    </subcellularLocation>
</comment>
<dbReference type="InterPro" id="IPR006131">
    <property type="entry name" value="Asp_carbamoyltransf_Asp/Orn-bd"/>
</dbReference>
<feature type="binding site" evidence="7">
    <location>
        <begin position="145"/>
        <end position="148"/>
    </location>
    <ligand>
        <name>carbamoyl phosphate</name>
        <dbReference type="ChEBI" id="CHEBI:58228"/>
    </ligand>
</feature>
<dbReference type="KEGG" id="kba:A0U89_11740"/>
<dbReference type="InterPro" id="IPR024904">
    <property type="entry name" value="OTCase_ArgI"/>
</dbReference>
<dbReference type="PANTHER" id="PTHR45753:SF3">
    <property type="entry name" value="ORNITHINE TRANSCARBAMYLASE, MITOCHONDRIAL"/>
    <property type="match status" value="1"/>
</dbReference>
<evidence type="ECO:0000256" key="2">
    <source>
        <dbReference type="ARBA" id="ARBA00004975"/>
    </source>
</evidence>
<feature type="binding site" evidence="7">
    <location>
        <begin position="240"/>
        <end position="241"/>
    </location>
    <ligand>
        <name>L-ornithine</name>
        <dbReference type="ChEBI" id="CHEBI:46911"/>
    </ligand>
</feature>
<feature type="binding site" evidence="7">
    <location>
        <position position="176"/>
    </location>
    <ligand>
        <name>L-ornithine</name>
        <dbReference type="ChEBI" id="CHEBI:46911"/>
    </ligand>
</feature>
<evidence type="ECO:0000256" key="6">
    <source>
        <dbReference type="ARBA" id="ARBA00048772"/>
    </source>
</evidence>
<comment type="function">
    <text evidence="1">Reversibly catalyzes the transfer of the carbamoyl group from carbamoyl phosphate (CP) to the N(epsilon) atom of ornithine (ORN) to produce L-citrulline.</text>
</comment>
<dbReference type="InterPro" id="IPR006130">
    <property type="entry name" value="Asp/Orn_carbamoylTrfase"/>
</dbReference>
<dbReference type="RefSeq" id="WP_070403255.1">
    <property type="nucleotide sequence ID" value="NZ_BJVW01000001.1"/>
</dbReference>
<dbReference type="OrthoDB" id="9802587at2"/>
<dbReference type="InterPro" id="IPR036901">
    <property type="entry name" value="Asp/Orn_carbamoylTrfase_sf"/>
</dbReference>
<dbReference type="Gene3D" id="3.40.50.1370">
    <property type="entry name" value="Aspartate/ornithine carbamoyltransferase"/>
    <property type="match status" value="2"/>
</dbReference>
<feature type="binding site" evidence="7">
    <location>
        <begin position="67"/>
        <end position="70"/>
    </location>
    <ligand>
        <name>carbamoyl phosphate</name>
        <dbReference type="ChEBI" id="CHEBI:58228"/>
    </ligand>
</feature>
<dbReference type="HAMAP" id="MF_01109">
    <property type="entry name" value="OTCase"/>
    <property type="match status" value="1"/>
</dbReference>
<dbReference type="GO" id="GO:0016597">
    <property type="term" value="F:amino acid binding"/>
    <property type="evidence" value="ECO:0007669"/>
    <property type="project" value="InterPro"/>
</dbReference>
<dbReference type="STRING" id="153496.A0U89_11740"/>
<organism evidence="8 9">
    <name type="scientific">Kozakia baliensis</name>
    <dbReference type="NCBI Taxonomy" id="153496"/>
    <lineage>
        <taxon>Bacteria</taxon>
        <taxon>Pseudomonadati</taxon>
        <taxon>Pseudomonadota</taxon>
        <taxon>Alphaproteobacteria</taxon>
        <taxon>Acetobacterales</taxon>
        <taxon>Acetobacteraceae</taxon>
        <taxon>Kozakia</taxon>
    </lineage>
</organism>
<accession>A0A1D8UVS9</accession>
<dbReference type="EC" id="2.1.3.3" evidence="4 7"/>
<evidence type="ECO:0000256" key="7">
    <source>
        <dbReference type="HAMAP-Rule" id="MF_01109"/>
    </source>
</evidence>
<dbReference type="GO" id="GO:0042450">
    <property type="term" value="P:L-arginine biosynthetic process via ornithine"/>
    <property type="evidence" value="ECO:0007669"/>
    <property type="project" value="UniProtKB-UniRule"/>
</dbReference>
<dbReference type="FunFam" id="3.40.50.1370:FF:000008">
    <property type="entry name" value="Ornithine carbamoyltransferase"/>
    <property type="match status" value="1"/>
</dbReference>
<name>A0A1D8UVS9_9PROT</name>
<dbReference type="GO" id="GO:0005737">
    <property type="term" value="C:cytoplasm"/>
    <property type="evidence" value="ECO:0007669"/>
    <property type="project" value="UniProtKB-SubCell"/>
</dbReference>
<dbReference type="NCBIfam" id="NF001986">
    <property type="entry name" value="PRK00779.1"/>
    <property type="match status" value="1"/>
</dbReference>
<evidence type="ECO:0000256" key="4">
    <source>
        <dbReference type="ARBA" id="ARBA00013007"/>
    </source>
</evidence>
<sequence length="329" mass="35997">MSAAQAFPPQTEIRHFLDLRDLDATTLRDIVDVGLSVKRMQDGRRRPLHPELPLAGRALGLMLSKPSTRTRLSFEVGMRQLGGDVSVLSPADMQLGRGESLADTARVLSRFLDVLVLRTGKTANLHELARWSSIPVINGLTPHSHPVQILADIMTFEEHRGPVAGSRWAWVGDGNNVATSLIEGAVRFGFELDLATPPSMSPNPDVLAWAKAEGGKIRVLHDAREAARGADCVVTDTWTSMSDEESAARLETLRPYQVDRALMTEAAPKALFMHCLPAHIGEEVTQDVFESPASVVFDEAENRLHAQKGLLLWALGGPDWRKAGQLATR</sequence>
<keyword evidence="7" id="KW-0963">Cytoplasm</keyword>
<protein>
    <recommendedName>
        <fullName evidence="4 7">Ornithine carbamoyltransferase</fullName>
        <shortName evidence="7">OTCase</shortName>
        <ecNumber evidence="4 7">2.1.3.3</ecNumber>
    </recommendedName>
</protein>
<reference evidence="8 9" key="1">
    <citation type="journal article" date="2016" name="Microb. Cell Fact.">
        <title>Dissection of exopolysaccharide biosynthesis in Kozakia baliensis.</title>
        <authorList>
            <person name="Brandt J.U."/>
            <person name="Jakob F."/>
            <person name="Behr J."/>
            <person name="Geissler A.J."/>
            <person name="Vogel R.F."/>
        </authorList>
    </citation>
    <scope>NUCLEOTIDE SEQUENCE [LARGE SCALE GENOMIC DNA]</scope>
    <source>
        <strain evidence="8 9">DSM 14400</strain>
    </source>
</reference>
<dbReference type="GO" id="GO:0004585">
    <property type="term" value="F:ornithine carbamoyltransferase activity"/>
    <property type="evidence" value="ECO:0007669"/>
    <property type="project" value="UniProtKB-UniRule"/>
</dbReference>
<dbReference type="EMBL" id="CP014674">
    <property type="protein sequence ID" value="AOX17702.1"/>
    <property type="molecule type" value="Genomic_DNA"/>
</dbReference>
<evidence type="ECO:0000256" key="3">
    <source>
        <dbReference type="ARBA" id="ARBA00007805"/>
    </source>
</evidence>
<dbReference type="PRINTS" id="PR00100">
    <property type="entry name" value="AOTCASE"/>
</dbReference>
<evidence type="ECO:0000313" key="8">
    <source>
        <dbReference type="EMBL" id="AOX17702.1"/>
    </source>
</evidence>
<dbReference type="eggNOG" id="COG0078">
    <property type="taxonomic scope" value="Bacteria"/>
</dbReference>
<dbReference type="Proteomes" id="UP000179145">
    <property type="component" value="Chromosome"/>
</dbReference>
<evidence type="ECO:0000313" key="9">
    <source>
        <dbReference type="Proteomes" id="UP000179145"/>
    </source>
</evidence>
<dbReference type="GO" id="GO:0019240">
    <property type="term" value="P:citrulline biosynthetic process"/>
    <property type="evidence" value="ECO:0007669"/>
    <property type="project" value="TreeGrafter"/>
</dbReference>
<evidence type="ECO:0000256" key="5">
    <source>
        <dbReference type="ARBA" id="ARBA00022679"/>
    </source>
</evidence>
<dbReference type="Pfam" id="PF02729">
    <property type="entry name" value="OTCace_N"/>
    <property type="match status" value="1"/>
</dbReference>
<comment type="similarity">
    <text evidence="3 7">Belongs to the aspartate/ornithine carbamoyltransferase superfamily. OTCase family.</text>
</comment>
<feature type="binding site" evidence="7">
    <location>
        <position position="236"/>
    </location>
    <ligand>
        <name>L-ornithine</name>
        <dbReference type="ChEBI" id="CHEBI:46911"/>
    </ligand>
</feature>
<feature type="binding site" evidence="7">
    <location>
        <begin position="275"/>
        <end position="276"/>
    </location>
    <ligand>
        <name>carbamoyl phosphate</name>
        <dbReference type="ChEBI" id="CHEBI:58228"/>
    </ligand>
</feature>
<dbReference type="PRINTS" id="PR00102">
    <property type="entry name" value="OTCASE"/>
</dbReference>